<keyword evidence="6" id="KW-0460">Magnesium</keyword>
<dbReference type="PANTHER" id="PTHR11649:SF13">
    <property type="entry name" value="ENGB-TYPE G DOMAIN-CONTAINING PROTEIN"/>
    <property type="match status" value="1"/>
</dbReference>
<dbReference type="Pfam" id="PF01926">
    <property type="entry name" value="MMR_HSR1"/>
    <property type="match status" value="1"/>
</dbReference>
<protein>
    <recommendedName>
        <fullName evidence="10">Probable GTP-binding protein EngB</fullName>
    </recommendedName>
</protein>
<dbReference type="HAMAP" id="MF_00321">
    <property type="entry name" value="GTPase_EngB"/>
    <property type="match status" value="1"/>
</dbReference>
<name>A0A316HIZ5_9SPHI</name>
<dbReference type="InterPro" id="IPR027417">
    <property type="entry name" value="P-loop_NTPase"/>
</dbReference>
<dbReference type="Gene3D" id="3.40.50.300">
    <property type="entry name" value="P-loop containing nucleotide triphosphate hydrolases"/>
    <property type="match status" value="1"/>
</dbReference>
<keyword evidence="5 10" id="KW-0547">Nucleotide-binding</keyword>
<evidence type="ECO:0000313" key="13">
    <source>
        <dbReference type="Proteomes" id="UP000245678"/>
    </source>
</evidence>
<evidence type="ECO:0000256" key="9">
    <source>
        <dbReference type="ARBA" id="ARBA00023306"/>
    </source>
</evidence>
<dbReference type="RefSeq" id="WP_109606491.1">
    <property type="nucleotide sequence ID" value="NZ_QGHA01000001.1"/>
</dbReference>
<evidence type="ECO:0000256" key="3">
    <source>
        <dbReference type="ARBA" id="ARBA00022618"/>
    </source>
</evidence>
<gene>
    <name evidence="10" type="primary">engB</name>
    <name evidence="12" type="ORF">LX99_00751</name>
</gene>
<feature type="domain" description="EngB-type G" evidence="11">
    <location>
        <begin position="22"/>
        <end position="197"/>
    </location>
</feature>
<dbReference type="InterPro" id="IPR019987">
    <property type="entry name" value="GTP-bd_ribosome_bio_YsxC"/>
</dbReference>
<evidence type="ECO:0000256" key="7">
    <source>
        <dbReference type="ARBA" id="ARBA00023134"/>
    </source>
</evidence>
<evidence type="ECO:0000256" key="2">
    <source>
        <dbReference type="ARBA" id="ARBA00009638"/>
    </source>
</evidence>
<dbReference type="CDD" id="cd01876">
    <property type="entry name" value="YihA_EngB"/>
    <property type="match status" value="1"/>
</dbReference>
<evidence type="ECO:0000256" key="4">
    <source>
        <dbReference type="ARBA" id="ARBA00022723"/>
    </source>
</evidence>
<dbReference type="InterPro" id="IPR006073">
    <property type="entry name" value="GTP-bd"/>
</dbReference>
<dbReference type="Proteomes" id="UP000245678">
    <property type="component" value="Unassembled WGS sequence"/>
</dbReference>
<evidence type="ECO:0000256" key="1">
    <source>
        <dbReference type="ARBA" id="ARBA00001946"/>
    </source>
</evidence>
<reference evidence="12 13" key="1">
    <citation type="submission" date="2018-05" db="EMBL/GenBank/DDBJ databases">
        <title>Genomic Encyclopedia of Archaeal and Bacterial Type Strains, Phase II (KMG-II): from individual species to whole genera.</title>
        <authorList>
            <person name="Goeker M."/>
        </authorList>
    </citation>
    <scope>NUCLEOTIDE SEQUENCE [LARGE SCALE GENOMIC DNA]</scope>
    <source>
        <strain evidence="12 13">DSM 19975</strain>
    </source>
</reference>
<dbReference type="GO" id="GO:0000917">
    <property type="term" value="P:division septum assembly"/>
    <property type="evidence" value="ECO:0007669"/>
    <property type="project" value="UniProtKB-KW"/>
</dbReference>
<dbReference type="InterPro" id="IPR030393">
    <property type="entry name" value="G_ENGB_dom"/>
</dbReference>
<keyword evidence="3 10" id="KW-0132">Cell division</keyword>
<evidence type="ECO:0000259" key="11">
    <source>
        <dbReference type="PROSITE" id="PS51706"/>
    </source>
</evidence>
<comment type="cofactor">
    <cofactor evidence="1">
        <name>Mg(2+)</name>
        <dbReference type="ChEBI" id="CHEBI:18420"/>
    </cofactor>
</comment>
<accession>A0A316HIZ5</accession>
<sequence length="219" mass="24741">MIVKTAEFICSNSQVSKLPPPVKAEYAFIGRSNVGKSSLINTLTGKKGLAKTSQTPGKTQLINHFLVNGDWYIVDLPGYGYARASKTEKAKWDKFIHTYLDKRESLQCVMVLIDSRLEPQKIDLEFCNWLGEKGLSFVLVFTKADKQSSIKTDQSIAKFRKALMTTFEEMPQYFITSSETQQGREEILEFIDVVNQNFEVPIVQAPAFQSSPLERGREG</sequence>
<dbReference type="FunFam" id="3.40.50.300:FF:000098">
    <property type="entry name" value="Probable GTP-binding protein EngB"/>
    <property type="match status" value="1"/>
</dbReference>
<dbReference type="GO" id="GO:0005525">
    <property type="term" value="F:GTP binding"/>
    <property type="evidence" value="ECO:0007669"/>
    <property type="project" value="UniProtKB-UniRule"/>
</dbReference>
<keyword evidence="8 10" id="KW-0717">Septation</keyword>
<evidence type="ECO:0000256" key="5">
    <source>
        <dbReference type="ARBA" id="ARBA00022741"/>
    </source>
</evidence>
<evidence type="ECO:0000256" key="8">
    <source>
        <dbReference type="ARBA" id="ARBA00023210"/>
    </source>
</evidence>
<dbReference type="EMBL" id="QGHA01000001">
    <property type="protein sequence ID" value="PWK80287.1"/>
    <property type="molecule type" value="Genomic_DNA"/>
</dbReference>
<keyword evidence="7 10" id="KW-0342">GTP-binding</keyword>
<evidence type="ECO:0000256" key="6">
    <source>
        <dbReference type="ARBA" id="ARBA00022842"/>
    </source>
</evidence>
<keyword evidence="13" id="KW-1185">Reference proteome</keyword>
<dbReference type="AlphaFoldDB" id="A0A316HIZ5"/>
<comment type="caution">
    <text evidence="12">The sequence shown here is derived from an EMBL/GenBank/DDBJ whole genome shotgun (WGS) entry which is preliminary data.</text>
</comment>
<dbReference type="SUPFAM" id="SSF52540">
    <property type="entry name" value="P-loop containing nucleoside triphosphate hydrolases"/>
    <property type="match status" value="1"/>
</dbReference>
<dbReference type="PANTHER" id="PTHR11649">
    <property type="entry name" value="MSS1/TRME-RELATED GTP-BINDING PROTEIN"/>
    <property type="match status" value="1"/>
</dbReference>
<proteinExistence type="inferred from homology"/>
<comment type="function">
    <text evidence="10">Necessary for normal cell division and for the maintenance of normal septation.</text>
</comment>
<keyword evidence="9 10" id="KW-0131">Cell cycle</keyword>
<evidence type="ECO:0000313" key="12">
    <source>
        <dbReference type="EMBL" id="PWK80287.1"/>
    </source>
</evidence>
<evidence type="ECO:0000256" key="10">
    <source>
        <dbReference type="HAMAP-Rule" id="MF_00321"/>
    </source>
</evidence>
<organism evidence="12 13">
    <name type="scientific">Mucilaginibacter oryzae</name>
    <dbReference type="NCBI Taxonomy" id="468058"/>
    <lineage>
        <taxon>Bacteria</taxon>
        <taxon>Pseudomonadati</taxon>
        <taxon>Bacteroidota</taxon>
        <taxon>Sphingobacteriia</taxon>
        <taxon>Sphingobacteriales</taxon>
        <taxon>Sphingobacteriaceae</taxon>
        <taxon>Mucilaginibacter</taxon>
    </lineage>
</organism>
<dbReference type="GO" id="GO:0046872">
    <property type="term" value="F:metal ion binding"/>
    <property type="evidence" value="ECO:0007669"/>
    <property type="project" value="UniProtKB-KW"/>
</dbReference>
<dbReference type="NCBIfam" id="TIGR03598">
    <property type="entry name" value="GTPase_YsxC"/>
    <property type="match status" value="1"/>
</dbReference>
<comment type="similarity">
    <text evidence="2 10">Belongs to the TRAFAC class TrmE-Era-EngA-EngB-Septin-like GTPase superfamily. EngB GTPase family.</text>
</comment>
<dbReference type="PROSITE" id="PS51706">
    <property type="entry name" value="G_ENGB"/>
    <property type="match status" value="1"/>
</dbReference>
<keyword evidence="4" id="KW-0479">Metal-binding</keyword>